<evidence type="ECO:0000256" key="1">
    <source>
        <dbReference type="SAM" id="Phobius"/>
    </source>
</evidence>
<organism evidence="3 4">
    <name type="scientific">Candidatus Methylomirabilis lanthanidiphila</name>
    <dbReference type="NCBI Taxonomy" id="2211376"/>
    <lineage>
        <taxon>Bacteria</taxon>
        <taxon>Candidatus Methylomirabilota</taxon>
        <taxon>Candidatus Methylomirabilia</taxon>
        <taxon>Candidatus Methylomirabilales</taxon>
        <taxon>Candidatus Methylomirabilaceae</taxon>
        <taxon>Candidatus Methylomirabilis</taxon>
    </lineage>
</organism>
<gene>
    <name evidence="3" type="ORF">MELA_00435</name>
</gene>
<keyword evidence="2" id="KW-0732">Signal</keyword>
<keyword evidence="1" id="KW-1133">Transmembrane helix</keyword>
<protein>
    <submittedName>
        <fullName evidence="3">Uncharacterized protein</fullName>
    </submittedName>
</protein>
<proteinExistence type="predicted"/>
<keyword evidence="1" id="KW-0812">Transmembrane</keyword>
<evidence type="ECO:0000313" key="3">
    <source>
        <dbReference type="EMBL" id="VUZ84071.1"/>
    </source>
</evidence>
<feature type="transmembrane region" description="Helical" evidence="1">
    <location>
        <begin position="229"/>
        <end position="250"/>
    </location>
</feature>
<accession>A0A564ZFE9</accession>
<keyword evidence="4" id="KW-1185">Reference proteome</keyword>
<reference evidence="3 4" key="1">
    <citation type="submission" date="2019-07" db="EMBL/GenBank/DDBJ databases">
        <authorList>
            <person name="Cremers G."/>
        </authorList>
    </citation>
    <scope>NUCLEOTIDE SEQUENCE [LARGE SCALE GENOMIC DNA]</scope>
</reference>
<feature type="chain" id="PRO_5022095715" evidence="2">
    <location>
        <begin position="25"/>
        <end position="259"/>
    </location>
</feature>
<dbReference type="AlphaFoldDB" id="A0A564ZFE9"/>
<feature type="signal peptide" evidence="2">
    <location>
        <begin position="1"/>
        <end position="24"/>
    </location>
</feature>
<evidence type="ECO:0000313" key="4">
    <source>
        <dbReference type="Proteomes" id="UP000334340"/>
    </source>
</evidence>
<dbReference type="EMBL" id="CABIKM010000005">
    <property type="protein sequence ID" value="VUZ84071.1"/>
    <property type="molecule type" value="Genomic_DNA"/>
</dbReference>
<evidence type="ECO:0000256" key="2">
    <source>
        <dbReference type="SAM" id="SignalP"/>
    </source>
</evidence>
<name>A0A564ZFE9_9BACT</name>
<sequence>MLKHLMSLCFAMLLLIAWTSQARAHGGEGMGGMDKMDACVQKKGHYTVHFAAYQQQYGESALGMLQEVGSAQLKREFQSYCEGLPKTGKMAITFDLLNEEMRGLPISVQIVKADEEQGKAHEEGHGAHSHTIASLPAKVYHDGSIRLTADIPVAGHYKAIMKLEEVGPGIAHKPHTASDPGEWDLVKHSHGDGSDPTQEEIHAVDSTFNIPFSVGLATQASGSSFLSNIGLQVIGIVFGLSVLVGGLIFFKNGKRKKEA</sequence>
<dbReference type="Proteomes" id="UP000334340">
    <property type="component" value="Unassembled WGS sequence"/>
</dbReference>
<keyword evidence="1" id="KW-0472">Membrane</keyword>